<feature type="transmembrane region" description="Helical" evidence="7">
    <location>
        <begin position="306"/>
        <end position="326"/>
    </location>
</feature>
<feature type="domain" description="Major facilitator superfamily (MFS) profile" evidence="8">
    <location>
        <begin position="42"/>
        <end position="452"/>
    </location>
</feature>
<feature type="transmembrane region" description="Helical" evidence="7">
    <location>
        <begin position="275"/>
        <end position="294"/>
    </location>
</feature>
<evidence type="ECO:0000259" key="8">
    <source>
        <dbReference type="PROSITE" id="PS50850"/>
    </source>
</evidence>
<feature type="region of interest" description="Disordered" evidence="6">
    <location>
        <begin position="467"/>
        <end position="489"/>
    </location>
</feature>
<evidence type="ECO:0000256" key="3">
    <source>
        <dbReference type="ARBA" id="ARBA00022692"/>
    </source>
</evidence>
<dbReference type="GO" id="GO:0016020">
    <property type="term" value="C:membrane"/>
    <property type="evidence" value="ECO:0007669"/>
    <property type="project" value="UniProtKB-SubCell"/>
</dbReference>
<feature type="transmembrane region" description="Helical" evidence="7">
    <location>
        <begin position="108"/>
        <end position="128"/>
    </location>
</feature>
<dbReference type="InterPro" id="IPR036259">
    <property type="entry name" value="MFS_trans_sf"/>
</dbReference>
<gene>
    <name evidence="9" type="ORF">EXIGLDRAFT_839532</name>
</gene>
<dbReference type="EMBL" id="KV426109">
    <property type="protein sequence ID" value="KZV88024.1"/>
    <property type="molecule type" value="Genomic_DNA"/>
</dbReference>
<dbReference type="InParanoid" id="A0A165EZ62"/>
<feature type="transmembrane region" description="Helical" evidence="7">
    <location>
        <begin position="170"/>
        <end position="190"/>
    </location>
</feature>
<dbReference type="PANTHER" id="PTHR43791">
    <property type="entry name" value="PERMEASE-RELATED"/>
    <property type="match status" value="1"/>
</dbReference>
<keyword evidence="2" id="KW-0813">Transport</keyword>
<evidence type="ECO:0000256" key="1">
    <source>
        <dbReference type="ARBA" id="ARBA00004141"/>
    </source>
</evidence>
<feature type="transmembrane region" description="Helical" evidence="7">
    <location>
        <begin position="202"/>
        <end position="224"/>
    </location>
</feature>
<dbReference type="OrthoDB" id="3639251at2759"/>
<keyword evidence="5 7" id="KW-0472">Membrane</keyword>
<protein>
    <submittedName>
        <fullName evidence="9">MFS general substrate transporter</fullName>
    </submittedName>
</protein>
<dbReference type="PROSITE" id="PS50850">
    <property type="entry name" value="MFS"/>
    <property type="match status" value="1"/>
</dbReference>
<evidence type="ECO:0000256" key="5">
    <source>
        <dbReference type="ARBA" id="ARBA00023136"/>
    </source>
</evidence>
<accession>A0A165EZ62</accession>
<dbReference type="FunFam" id="1.20.1250.20:FF:000057">
    <property type="entry name" value="MFS general substrate transporter"/>
    <property type="match status" value="1"/>
</dbReference>
<keyword evidence="10" id="KW-1185">Reference proteome</keyword>
<feature type="transmembrane region" description="Helical" evidence="7">
    <location>
        <begin position="364"/>
        <end position="385"/>
    </location>
</feature>
<dbReference type="Gene3D" id="1.20.1250.20">
    <property type="entry name" value="MFS general substrate transporter like domains"/>
    <property type="match status" value="2"/>
</dbReference>
<feature type="transmembrane region" description="Helical" evidence="7">
    <location>
        <begin position="430"/>
        <end position="450"/>
    </location>
</feature>
<reference evidence="9 10" key="1">
    <citation type="journal article" date="2016" name="Mol. Biol. Evol.">
        <title>Comparative Genomics of Early-Diverging Mushroom-Forming Fungi Provides Insights into the Origins of Lignocellulose Decay Capabilities.</title>
        <authorList>
            <person name="Nagy L.G."/>
            <person name="Riley R."/>
            <person name="Tritt A."/>
            <person name="Adam C."/>
            <person name="Daum C."/>
            <person name="Floudas D."/>
            <person name="Sun H."/>
            <person name="Yadav J.S."/>
            <person name="Pangilinan J."/>
            <person name="Larsson K.H."/>
            <person name="Matsuura K."/>
            <person name="Barry K."/>
            <person name="Labutti K."/>
            <person name="Kuo R."/>
            <person name="Ohm R.A."/>
            <person name="Bhattacharya S.S."/>
            <person name="Shirouzu T."/>
            <person name="Yoshinaga Y."/>
            <person name="Martin F.M."/>
            <person name="Grigoriev I.V."/>
            <person name="Hibbett D.S."/>
        </authorList>
    </citation>
    <scope>NUCLEOTIDE SEQUENCE [LARGE SCALE GENOMIC DNA]</scope>
    <source>
        <strain evidence="9 10">HHB12029</strain>
    </source>
</reference>
<dbReference type="STRING" id="1314781.A0A165EZ62"/>
<proteinExistence type="predicted"/>
<dbReference type="SUPFAM" id="SSF103473">
    <property type="entry name" value="MFS general substrate transporter"/>
    <property type="match status" value="1"/>
</dbReference>
<organism evidence="9 10">
    <name type="scientific">Exidia glandulosa HHB12029</name>
    <dbReference type="NCBI Taxonomy" id="1314781"/>
    <lineage>
        <taxon>Eukaryota</taxon>
        <taxon>Fungi</taxon>
        <taxon>Dikarya</taxon>
        <taxon>Basidiomycota</taxon>
        <taxon>Agaricomycotina</taxon>
        <taxon>Agaricomycetes</taxon>
        <taxon>Auriculariales</taxon>
        <taxon>Exidiaceae</taxon>
        <taxon>Exidia</taxon>
    </lineage>
</organism>
<dbReference type="GO" id="GO:0022857">
    <property type="term" value="F:transmembrane transporter activity"/>
    <property type="evidence" value="ECO:0007669"/>
    <property type="project" value="InterPro"/>
</dbReference>
<comment type="subcellular location">
    <subcellularLocation>
        <location evidence="1">Membrane</location>
        <topology evidence="1">Multi-pass membrane protein</topology>
    </subcellularLocation>
</comment>
<evidence type="ECO:0000256" key="2">
    <source>
        <dbReference type="ARBA" id="ARBA00022448"/>
    </source>
</evidence>
<dbReference type="Proteomes" id="UP000077266">
    <property type="component" value="Unassembled WGS sequence"/>
</dbReference>
<dbReference type="InterPro" id="IPR011701">
    <property type="entry name" value="MFS"/>
</dbReference>
<dbReference type="AlphaFoldDB" id="A0A165EZ62"/>
<keyword evidence="3 7" id="KW-0812">Transmembrane</keyword>
<feature type="transmembrane region" description="Helical" evidence="7">
    <location>
        <begin position="397"/>
        <end position="418"/>
    </location>
</feature>
<evidence type="ECO:0000313" key="9">
    <source>
        <dbReference type="EMBL" id="KZV88024.1"/>
    </source>
</evidence>
<dbReference type="InterPro" id="IPR020846">
    <property type="entry name" value="MFS_dom"/>
</dbReference>
<feature type="transmembrane region" description="Helical" evidence="7">
    <location>
        <begin position="338"/>
        <end position="358"/>
    </location>
</feature>
<evidence type="ECO:0000256" key="4">
    <source>
        <dbReference type="ARBA" id="ARBA00022989"/>
    </source>
</evidence>
<evidence type="ECO:0000256" key="6">
    <source>
        <dbReference type="SAM" id="MobiDB-lite"/>
    </source>
</evidence>
<dbReference type="PANTHER" id="PTHR43791:SF38">
    <property type="entry name" value="MAJOR FACILITATOR SUPERFAMILY (MFS) PROFILE DOMAIN-CONTAINING PROTEIN"/>
    <property type="match status" value="1"/>
</dbReference>
<keyword evidence="4 7" id="KW-1133">Transmembrane helix</keyword>
<evidence type="ECO:0000313" key="10">
    <source>
        <dbReference type="Proteomes" id="UP000077266"/>
    </source>
</evidence>
<feature type="transmembrane region" description="Helical" evidence="7">
    <location>
        <begin position="79"/>
        <end position="101"/>
    </location>
</feature>
<evidence type="ECO:0000256" key="7">
    <source>
        <dbReference type="SAM" id="Phobius"/>
    </source>
</evidence>
<dbReference type="Pfam" id="PF07690">
    <property type="entry name" value="MFS_1"/>
    <property type="match status" value="1"/>
</dbReference>
<sequence length="489" mass="54414">MAEDRKESVEMREEIASPAELGEYVPGSPEERALLRKIDLRVFPAVWIMYLMNYLDRSNIGNARVAGMEDDLSLTDNRYSIALLIFFVGYLLGEVPSNMILSRSRPSIYLPAIVCTWGVVAGLFATIQSYHGLIVARFFLGCIESGFFPGVMFFLSSWYRKAELAKRMAWFYSASMTSGAFGGLLAGGITEGLSNAHGIASWRWLFIIEGCMTVAVSIGCMFLLPDWPANTRWLTPAEQRLATLRIQADHIGSGGQRDLSHMEAFKAAVFEWRTYMFMFMYMMIVGAGTISYFIPTITTFLGYTGHTAQFMTVPIYAVALVFSLAISTSADYFNERPLHAGIPALIAALCFIIEASIMNNAARYTILCFGAAGIWTAVPIILAYLANTISYPHEKRAISQAIVNMFANLSSVYGSFLWPSDTAPRYAMGWATTAAMCFACGVSTILMGWLDKRYPYNFDYKTHNNVSESPVPPADSEKHRGETEHLERV</sequence>
<feature type="compositionally biased region" description="Basic and acidic residues" evidence="6">
    <location>
        <begin position="475"/>
        <end position="489"/>
    </location>
</feature>
<feature type="transmembrane region" description="Helical" evidence="7">
    <location>
        <begin position="134"/>
        <end position="158"/>
    </location>
</feature>
<name>A0A165EZ62_EXIGL</name>